<keyword evidence="2" id="KW-0560">Oxidoreductase</keyword>
<evidence type="ECO:0000259" key="4">
    <source>
        <dbReference type="Pfam" id="PF01058"/>
    </source>
</evidence>
<evidence type="ECO:0000256" key="3">
    <source>
        <dbReference type="ARBA" id="ARBA00023291"/>
    </source>
</evidence>
<dbReference type="AlphaFoldDB" id="A0A0W0WDK0"/>
<dbReference type="EMBL" id="LNYL01000016">
    <property type="protein sequence ID" value="KTD30452.1"/>
    <property type="molecule type" value="Genomic_DNA"/>
</dbReference>
<keyword evidence="6" id="KW-1185">Reference proteome</keyword>
<comment type="caution">
    <text evidence="5">The sequence shown here is derived from an EMBL/GenBank/DDBJ whole genome shotgun (WGS) entry which is preliminary data.</text>
</comment>
<feature type="domain" description="NADH:ubiquinone oxidoreductase-like 20kDa subunit" evidence="4">
    <location>
        <begin position="14"/>
        <end position="150"/>
    </location>
</feature>
<dbReference type="InterPro" id="IPR037024">
    <property type="entry name" value="NiFe_Hase_small_N_sf"/>
</dbReference>
<evidence type="ECO:0000256" key="1">
    <source>
        <dbReference type="ARBA" id="ARBA00001927"/>
    </source>
</evidence>
<dbReference type="GO" id="GO:0016491">
    <property type="term" value="F:oxidoreductase activity"/>
    <property type="evidence" value="ECO:0007669"/>
    <property type="project" value="UniProtKB-KW"/>
</dbReference>
<keyword evidence="3" id="KW-0479">Metal-binding</keyword>
<dbReference type="PANTHER" id="PTHR42845:SF2">
    <property type="entry name" value="F420-NON-REDUCING HYDROGENASE VHU SUBUNIT G"/>
    <property type="match status" value="1"/>
</dbReference>
<dbReference type="GO" id="GO:0051538">
    <property type="term" value="F:3 iron, 4 sulfur cluster binding"/>
    <property type="evidence" value="ECO:0007669"/>
    <property type="project" value="UniProtKB-KW"/>
</dbReference>
<dbReference type="InterPro" id="IPR051349">
    <property type="entry name" value="Hydrogenase_assoc-protein"/>
</dbReference>
<keyword evidence="3" id="KW-0408">Iron</keyword>
<protein>
    <submittedName>
        <fullName evidence="5">Sulfhydrogenase subunit delta</fullName>
    </submittedName>
</protein>
<organism evidence="5 6">
    <name type="scientific">Legionella maceachernii</name>
    <dbReference type="NCBI Taxonomy" id="466"/>
    <lineage>
        <taxon>Bacteria</taxon>
        <taxon>Pseudomonadati</taxon>
        <taxon>Pseudomonadota</taxon>
        <taxon>Gammaproteobacteria</taxon>
        <taxon>Legionellales</taxon>
        <taxon>Legionellaceae</taxon>
        <taxon>Legionella</taxon>
    </lineage>
</organism>
<accession>A0A0W0WDK0</accession>
<dbReference type="RefSeq" id="WP_058451459.1">
    <property type="nucleotide sequence ID" value="NZ_CAAAIB010000007.1"/>
</dbReference>
<evidence type="ECO:0000256" key="2">
    <source>
        <dbReference type="ARBA" id="ARBA00023002"/>
    </source>
</evidence>
<evidence type="ECO:0000313" key="5">
    <source>
        <dbReference type="EMBL" id="KTD30452.1"/>
    </source>
</evidence>
<dbReference type="Proteomes" id="UP000054908">
    <property type="component" value="Unassembled WGS sequence"/>
</dbReference>
<proteinExistence type="predicted"/>
<dbReference type="PANTHER" id="PTHR42845">
    <property type="entry name" value="COENZYME F420-REDUCING HYDROGENASE, GAMMA SUBUNIT"/>
    <property type="match status" value="1"/>
</dbReference>
<dbReference type="InterPro" id="IPR006137">
    <property type="entry name" value="NADH_UbQ_OxRdtase-like_20kDa"/>
</dbReference>
<name>A0A0W0WDK0_9GAMM</name>
<evidence type="ECO:0000313" key="6">
    <source>
        <dbReference type="Proteomes" id="UP000054908"/>
    </source>
</evidence>
<sequence>MQKPRLAVYKFTSCDGCQLAFLNAGEALLQLSELVEITHFAEAGYLDVKEKIDIAFVEGSISTPEEVKRIKKIRENATFLITIGACATAGGIQALRNAANYQEWISSIYASSKTIEALSTSTAISHHVQVDLELWGCPVNTYQVMDAVRSLLFGAVPRVKRDAVCLECKRKGHVCVLVTRKEPCMGPVTQTGCGALCPQQGRACYACYGPSENPNPRALGNWFVKYGNSCDKIARQFLHINNQTTVFNQAGNYFKGIKIVKE</sequence>
<dbReference type="STRING" id="466.Lmac_0636"/>
<gene>
    <name evidence="5" type="ORF">Lmac_0636</name>
</gene>
<dbReference type="OrthoDB" id="9787729at2"/>
<keyword evidence="3" id="KW-0411">Iron-sulfur</keyword>
<comment type="cofactor">
    <cofactor evidence="1">
        <name>[3Fe-4S] cluster</name>
        <dbReference type="ChEBI" id="CHEBI:21137"/>
    </cofactor>
</comment>
<dbReference type="Pfam" id="PF01058">
    <property type="entry name" value="Oxidored_q6"/>
    <property type="match status" value="1"/>
</dbReference>
<dbReference type="PATRIC" id="fig|466.6.peg.688"/>
<dbReference type="Gene3D" id="3.40.50.700">
    <property type="entry name" value="NADH:ubiquinone oxidoreductase-like, 20kDa subunit"/>
    <property type="match status" value="1"/>
</dbReference>
<dbReference type="SUPFAM" id="SSF56770">
    <property type="entry name" value="HydA/Nqo6-like"/>
    <property type="match status" value="1"/>
</dbReference>
<reference evidence="5 6" key="1">
    <citation type="submission" date="2015-11" db="EMBL/GenBank/DDBJ databases">
        <title>Genomic analysis of 38 Legionella species identifies large and diverse effector repertoires.</title>
        <authorList>
            <person name="Burstein D."/>
            <person name="Amaro F."/>
            <person name="Zusman T."/>
            <person name="Lifshitz Z."/>
            <person name="Cohen O."/>
            <person name="Gilbert J.A."/>
            <person name="Pupko T."/>
            <person name="Shuman H.A."/>
            <person name="Segal G."/>
        </authorList>
    </citation>
    <scope>NUCLEOTIDE SEQUENCE [LARGE SCALE GENOMIC DNA]</scope>
    <source>
        <strain evidence="5 6">PX-1-G2-E2</strain>
    </source>
</reference>
<keyword evidence="3" id="KW-0003">3Fe-4S</keyword>